<sequence length="40" mass="4272">MVNIDVVGTGQTDRTTHSSVKASCQAISGCTLLWLLLVRP</sequence>
<reference evidence="1" key="2">
    <citation type="journal article" date="2015" name="Fish Shellfish Immunol.">
        <title>Early steps in the European eel (Anguilla anguilla)-Vibrio vulnificus interaction in the gills: Role of the RtxA13 toxin.</title>
        <authorList>
            <person name="Callol A."/>
            <person name="Pajuelo D."/>
            <person name="Ebbesson L."/>
            <person name="Teles M."/>
            <person name="MacKenzie S."/>
            <person name="Amaro C."/>
        </authorList>
    </citation>
    <scope>NUCLEOTIDE SEQUENCE</scope>
</reference>
<protein>
    <submittedName>
        <fullName evidence="1">Uncharacterized protein</fullName>
    </submittedName>
</protein>
<dbReference type="EMBL" id="GBXM01096266">
    <property type="protein sequence ID" value="JAH12311.1"/>
    <property type="molecule type" value="Transcribed_RNA"/>
</dbReference>
<organism evidence="1">
    <name type="scientific">Anguilla anguilla</name>
    <name type="common">European freshwater eel</name>
    <name type="synonym">Muraena anguilla</name>
    <dbReference type="NCBI Taxonomy" id="7936"/>
    <lineage>
        <taxon>Eukaryota</taxon>
        <taxon>Metazoa</taxon>
        <taxon>Chordata</taxon>
        <taxon>Craniata</taxon>
        <taxon>Vertebrata</taxon>
        <taxon>Euteleostomi</taxon>
        <taxon>Actinopterygii</taxon>
        <taxon>Neopterygii</taxon>
        <taxon>Teleostei</taxon>
        <taxon>Anguilliformes</taxon>
        <taxon>Anguillidae</taxon>
        <taxon>Anguilla</taxon>
    </lineage>
</organism>
<dbReference type="AlphaFoldDB" id="A0A0E9Q618"/>
<name>A0A0E9Q618_ANGAN</name>
<reference evidence="1" key="1">
    <citation type="submission" date="2014-11" db="EMBL/GenBank/DDBJ databases">
        <authorList>
            <person name="Amaro Gonzalez C."/>
        </authorList>
    </citation>
    <scope>NUCLEOTIDE SEQUENCE</scope>
</reference>
<evidence type="ECO:0000313" key="1">
    <source>
        <dbReference type="EMBL" id="JAH12311.1"/>
    </source>
</evidence>
<proteinExistence type="predicted"/>
<accession>A0A0E9Q618</accession>